<dbReference type="EMBL" id="JAZHXI010000006">
    <property type="protein sequence ID" value="KAL2070285.1"/>
    <property type="molecule type" value="Genomic_DNA"/>
</dbReference>
<name>A0ABR4CKH5_9HELO</name>
<evidence type="ECO:0000313" key="2">
    <source>
        <dbReference type="Proteomes" id="UP001595075"/>
    </source>
</evidence>
<gene>
    <name evidence="1" type="ORF">VTL71DRAFT_13311</name>
</gene>
<organism evidence="1 2">
    <name type="scientific">Oculimacula yallundae</name>
    <dbReference type="NCBI Taxonomy" id="86028"/>
    <lineage>
        <taxon>Eukaryota</taxon>
        <taxon>Fungi</taxon>
        <taxon>Dikarya</taxon>
        <taxon>Ascomycota</taxon>
        <taxon>Pezizomycotina</taxon>
        <taxon>Leotiomycetes</taxon>
        <taxon>Helotiales</taxon>
        <taxon>Ploettnerulaceae</taxon>
        <taxon>Oculimacula</taxon>
    </lineage>
</organism>
<proteinExistence type="predicted"/>
<dbReference type="Proteomes" id="UP001595075">
    <property type="component" value="Unassembled WGS sequence"/>
</dbReference>
<protein>
    <submittedName>
        <fullName evidence="1">Uncharacterized protein</fullName>
    </submittedName>
</protein>
<reference evidence="1 2" key="1">
    <citation type="journal article" date="2024" name="Commun. Biol.">
        <title>Comparative genomic analysis of thermophilic fungi reveals convergent evolutionary adaptations and gene losses.</title>
        <authorList>
            <person name="Steindorff A.S."/>
            <person name="Aguilar-Pontes M.V."/>
            <person name="Robinson A.J."/>
            <person name="Andreopoulos B."/>
            <person name="LaButti K."/>
            <person name="Kuo A."/>
            <person name="Mondo S."/>
            <person name="Riley R."/>
            <person name="Otillar R."/>
            <person name="Haridas S."/>
            <person name="Lipzen A."/>
            <person name="Grimwood J."/>
            <person name="Schmutz J."/>
            <person name="Clum A."/>
            <person name="Reid I.D."/>
            <person name="Moisan M.C."/>
            <person name="Butler G."/>
            <person name="Nguyen T.T.M."/>
            <person name="Dewar K."/>
            <person name="Conant G."/>
            <person name="Drula E."/>
            <person name="Henrissat B."/>
            <person name="Hansel C."/>
            <person name="Singer S."/>
            <person name="Hutchinson M.I."/>
            <person name="de Vries R.P."/>
            <person name="Natvig D.O."/>
            <person name="Powell A.J."/>
            <person name="Tsang A."/>
            <person name="Grigoriev I.V."/>
        </authorList>
    </citation>
    <scope>NUCLEOTIDE SEQUENCE [LARGE SCALE GENOMIC DNA]</scope>
    <source>
        <strain evidence="1 2">CBS 494.80</strain>
    </source>
</reference>
<keyword evidence="2" id="KW-1185">Reference proteome</keyword>
<dbReference type="SUPFAM" id="SSF54236">
    <property type="entry name" value="Ubiquitin-like"/>
    <property type="match status" value="1"/>
</dbReference>
<dbReference type="InterPro" id="IPR029071">
    <property type="entry name" value="Ubiquitin-like_domsf"/>
</dbReference>
<comment type="caution">
    <text evidence="1">The sequence shown here is derived from an EMBL/GenBank/DDBJ whole genome shotgun (WGS) entry which is preliminary data.</text>
</comment>
<accession>A0ABR4CKH5</accession>
<sequence>MALNHIVAYSCLVHPSKVALDFIFSNRLESTLSPAAAQAAVIYGITKEQAIEEFRRFLALSVFASHKMAIELNPTPLMYYMSQATVLDESFYAELQATLKIEMPNKLEEIRDQRERDMGIEMIVDIYKTNFEVNLYSCPSTKVVEKPIDDVNTTAALRQSRQAYSIIASASSREIVGFNIRKPDGQLVNFRARHGTGVAALIQWASHSLDVEADTIRLHHHGFRMWSRKTLGMCRVENGDSLDLSFVA</sequence>
<evidence type="ECO:0000313" key="1">
    <source>
        <dbReference type="EMBL" id="KAL2070285.1"/>
    </source>
</evidence>